<evidence type="ECO:0000256" key="2">
    <source>
        <dbReference type="ARBA" id="ARBA00023136"/>
    </source>
</evidence>
<dbReference type="PANTHER" id="PTHR14309">
    <property type="entry name" value="EXPRESSED PROTEIN"/>
    <property type="match status" value="1"/>
</dbReference>
<dbReference type="EMBL" id="LS974619">
    <property type="protein sequence ID" value="CAG7880383.1"/>
    <property type="molecule type" value="Genomic_DNA"/>
</dbReference>
<dbReference type="EMBL" id="LR031572">
    <property type="protein sequence ID" value="VDC79780.1"/>
    <property type="molecule type" value="Genomic_DNA"/>
</dbReference>
<evidence type="ECO:0000256" key="1">
    <source>
        <dbReference type="ARBA" id="ARBA00004370"/>
    </source>
</evidence>
<dbReference type="Gramene" id="A03p17260.2_BraZ1">
    <property type="protein sequence ID" value="A03p17260.2_BraZ1.CDS"/>
    <property type="gene ID" value="A03g17260.2_BraZ1"/>
</dbReference>
<dbReference type="SUPFAM" id="SSF50729">
    <property type="entry name" value="PH domain-like"/>
    <property type="match status" value="1"/>
</dbReference>
<dbReference type="PANTHER" id="PTHR14309:SF10">
    <property type="entry name" value="PH DOMAIN-CONTAINING PROTEIN"/>
    <property type="match status" value="1"/>
</dbReference>
<sequence length="102" mass="11818">MRRWSSIYGPLFKRSETLRKWNERWCLLIFFFIIFLCTVLDISTPQKKDYFLCAETHGAARAWVTTLHATQLVLKAHKEAVDSLSGSGSSTLWYCCNRCCSC</sequence>
<gene>
    <name evidence="4" type="ORF">BRAA03T10998Z</name>
    <name evidence="3" type="ORF">BRAPAZ1V2_A03P17260.2</name>
</gene>
<protein>
    <submittedName>
        <fullName evidence="3">Uncharacterized protein</fullName>
    </submittedName>
</protein>
<dbReference type="AlphaFoldDB" id="A0A3P6A477"/>
<accession>A0A3P6A477</accession>
<dbReference type="InterPro" id="IPR039680">
    <property type="entry name" value="PLEKHB1/2"/>
</dbReference>
<dbReference type="GO" id="GO:0016020">
    <property type="term" value="C:membrane"/>
    <property type="evidence" value="ECO:0007669"/>
    <property type="project" value="UniProtKB-SubCell"/>
</dbReference>
<reference evidence="4" key="1">
    <citation type="submission" date="2018-11" db="EMBL/GenBank/DDBJ databases">
        <authorList>
            <consortium name="Genoscope - CEA"/>
            <person name="William W."/>
        </authorList>
    </citation>
    <scope>NUCLEOTIDE SEQUENCE</scope>
</reference>
<proteinExistence type="predicted"/>
<comment type="subcellular location">
    <subcellularLocation>
        <location evidence="1">Membrane</location>
    </subcellularLocation>
</comment>
<name>A0A3P6A477_BRACM</name>
<evidence type="ECO:0000313" key="4">
    <source>
        <dbReference type="EMBL" id="VDC79780.1"/>
    </source>
</evidence>
<organism evidence="4">
    <name type="scientific">Brassica campestris</name>
    <name type="common">Field mustard</name>
    <dbReference type="NCBI Taxonomy" id="3711"/>
    <lineage>
        <taxon>Eukaryota</taxon>
        <taxon>Viridiplantae</taxon>
        <taxon>Streptophyta</taxon>
        <taxon>Embryophyta</taxon>
        <taxon>Tracheophyta</taxon>
        <taxon>Spermatophyta</taxon>
        <taxon>Magnoliopsida</taxon>
        <taxon>eudicotyledons</taxon>
        <taxon>Gunneridae</taxon>
        <taxon>Pentapetalae</taxon>
        <taxon>rosids</taxon>
        <taxon>malvids</taxon>
        <taxon>Brassicales</taxon>
        <taxon>Brassicaceae</taxon>
        <taxon>Brassiceae</taxon>
        <taxon>Brassica</taxon>
    </lineage>
</organism>
<evidence type="ECO:0000313" key="3">
    <source>
        <dbReference type="EMBL" id="CAG7880383.1"/>
    </source>
</evidence>
<dbReference type="Proteomes" id="UP000694005">
    <property type="component" value="Chromosome A03"/>
</dbReference>
<keyword evidence="2" id="KW-0472">Membrane</keyword>